<keyword evidence="2" id="KW-1185">Reference proteome</keyword>
<gene>
    <name evidence="1" type="ORF">FHS18_000202</name>
</gene>
<protein>
    <submittedName>
        <fullName evidence="1">Uncharacterized protein</fullName>
    </submittedName>
</protein>
<proteinExistence type="predicted"/>
<accession>A0A7W5ATB9</accession>
<comment type="caution">
    <text evidence="1">The sequence shown here is derived from an EMBL/GenBank/DDBJ whole genome shotgun (WGS) entry which is preliminary data.</text>
</comment>
<reference evidence="1 2" key="1">
    <citation type="submission" date="2020-08" db="EMBL/GenBank/DDBJ databases">
        <title>Genomic Encyclopedia of Type Strains, Phase III (KMG-III): the genomes of soil and plant-associated and newly described type strains.</title>
        <authorList>
            <person name="Whitman W."/>
        </authorList>
    </citation>
    <scope>NUCLEOTIDE SEQUENCE [LARGE SCALE GENOMIC DNA]</scope>
    <source>
        <strain evidence="1 2">CECT 5862</strain>
    </source>
</reference>
<dbReference type="AlphaFoldDB" id="A0A7W5ATB9"/>
<sequence>MMVRKLTVTNSALYKIYITELYELALSIDSKIKVLFDKTILPKEGHSCNYSKDCLDLINEILIKAANIKRLVKGASYQNRNEKNDVYLLRKQRESLFRDLLKGIDMSLIFSVKLRNTLEHLEEYLDVENFNIRQGKRKHIKYFAYNRVISHWSMINVPSIPVKVYVASEYTFYNLDWSVNILELKKTVSEIHQTLDMKGVNHFSDDPFFISGLIKIK</sequence>
<evidence type="ECO:0000313" key="2">
    <source>
        <dbReference type="Proteomes" id="UP000570361"/>
    </source>
</evidence>
<name>A0A7W5ATB9_9BACL</name>
<evidence type="ECO:0000313" key="1">
    <source>
        <dbReference type="EMBL" id="MBB3108174.1"/>
    </source>
</evidence>
<dbReference type="EMBL" id="JACHXK010000001">
    <property type="protein sequence ID" value="MBB3108174.1"/>
    <property type="molecule type" value="Genomic_DNA"/>
</dbReference>
<organism evidence="1 2">
    <name type="scientific">Paenibacillus phyllosphaerae</name>
    <dbReference type="NCBI Taxonomy" id="274593"/>
    <lineage>
        <taxon>Bacteria</taxon>
        <taxon>Bacillati</taxon>
        <taxon>Bacillota</taxon>
        <taxon>Bacilli</taxon>
        <taxon>Bacillales</taxon>
        <taxon>Paenibacillaceae</taxon>
        <taxon>Paenibacillus</taxon>
    </lineage>
</organism>
<dbReference type="Proteomes" id="UP000570361">
    <property type="component" value="Unassembled WGS sequence"/>
</dbReference>
<dbReference type="RefSeq" id="WP_183596004.1">
    <property type="nucleotide sequence ID" value="NZ_JACHXK010000001.1"/>
</dbReference>